<dbReference type="EMBL" id="AQFT01000090">
    <property type="protein sequence ID" value="EMZ25182.1"/>
    <property type="molecule type" value="Genomic_DNA"/>
</dbReference>
<dbReference type="InterPro" id="IPR050417">
    <property type="entry name" value="Sugar_Epim/Isomerase"/>
</dbReference>
<dbReference type="PATRIC" id="fig|1235802.3.peg.3097"/>
<dbReference type="Proteomes" id="UP000012589">
    <property type="component" value="Unassembled WGS sequence"/>
</dbReference>
<protein>
    <recommendedName>
        <fullName evidence="2">Xylose isomerase-like TIM barrel domain-containing protein</fullName>
    </recommendedName>
</protein>
<dbReference type="GO" id="GO:0019852">
    <property type="term" value="P:L-ascorbic acid metabolic process"/>
    <property type="evidence" value="ECO:0007669"/>
    <property type="project" value="TreeGrafter"/>
</dbReference>
<keyword evidence="4" id="KW-1185">Reference proteome</keyword>
<gene>
    <name evidence="3" type="ORF">C823_02931</name>
</gene>
<accession>N2A744</accession>
<dbReference type="SUPFAM" id="SSF51658">
    <property type="entry name" value="Xylose isomerase-like"/>
    <property type="match status" value="1"/>
</dbReference>
<name>N2A744_9FIRM</name>
<dbReference type="InterPro" id="IPR013022">
    <property type="entry name" value="Xyl_isomerase-like_TIM-brl"/>
</dbReference>
<dbReference type="InterPro" id="IPR036237">
    <property type="entry name" value="Xyl_isomerase-like_sf"/>
</dbReference>
<dbReference type="eggNOG" id="COG1082">
    <property type="taxonomic scope" value="Bacteria"/>
</dbReference>
<keyword evidence="1" id="KW-0413">Isomerase</keyword>
<proteinExistence type="predicted"/>
<dbReference type="HOGENOM" id="CLU_050006_4_0_9"/>
<dbReference type="PANTHER" id="PTHR43489">
    <property type="entry name" value="ISOMERASE"/>
    <property type="match status" value="1"/>
</dbReference>
<dbReference type="STRING" id="1235802.C823_02931"/>
<dbReference type="Gene3D" id="3.20.20.150">
    <property type="entry name" value="Divalent-metal-dependent TIM barrel enzymes"/>
    <property type="match status" value="1"/>
</dbReference>
<comment type="caution">
    <text evidence="3">The sequence shown here is derived from an EMBL/GenBank/DDBJ whole genome shotgun (WGS) entry which is preliminary data.</text>
</comment>
<evidence type="ECO:0000259" key="2">
    <source>
        <dbReference type="Pfam" id="PF01261"/>
    </source>
</evidence>
<dbReference type="Pfam" id="PF01261">
    <property type="entry name" value="AP_endonuc_2"/>
    <property type="match status" value="1"/>
</dbReference>
<sequence>MKLSVSNIGWTAQQDAAVYSLMTKYGFEGLEIAPTRIFPKEPYDQTEQAAVWANALRKDYGFVISSMQSIWFGRQERLFGSEEERNILIDYTKRAIDFAAAVGCKNLVFGCPRNRSVPENEDPESGIYFFRTIGDYAASKGTVIGMEANPPVYHTNYINDTASALKLVESVDSSGFLLNPDVGTMIQNHESAEQWKGKVRLINHVHISEPGLKIIEKRKLHWQLRDILADEGYQRFISIEMAGTHNLQEIETAMAYVGEIFGS</sequence>
<dbReference type="PANTHER" id="PTHR43489:SF1">
    <property type="entry name" value="L-RIBULOSE-5-PHOSPHATE 3-EPIMERASE SGBU-RELATED"/>
    <property type="match status" value="1"/>
</dbReference>
<dbReference type="OrthoDB" id="9801426at2"/>
<organism evidence="3 4">
    <name type="scientific">Eubacterium plexicaudatum ASF492</name>
    <dbReference type="NCBI Taxonomy" id="1235802"/>
    <lineage>
        <taxon>Bacteria</taxon>
        <taxon>Bacillati</taxon>
        <taxon>Bacillota</taxon>
        <taxon>Clostridia</taxon>
        <taxon>Eubacteriales</taxon>
        <taxon>Eubacteriaceae</taxon>
        <taxon>Eubacterium</taxon>
    </lineage>
</organism>
<feature type="domain" description="Xylose isomerase-like TIM barrel" evidence="2">
    <location>
        <begin position="24"/>
        <end position="254"/>
    </location>
</feature>
<dbReference type="AlphaFoldDB" id="N2A744"/>
<evidence type="ECO:0000256" key="1">
    <source>
        <dbReference type="ARBA" id="ARBA00023235"/>
    </source>
</evidence>
<evidence type="ECO:0000313" key="4">
    <source>
        <dbReference type="Proteomes" id="UP000012589"/>
    </source>
</evidence>
<dbReference type="GO" id="GO:0034015">
    <property type="term" value="F:L-ribulose-5-phosphate 3-epimerase activity"/>
    <property type="evidence" value="ECO:0007669"/>
    <property type="project" value="TreeGrafter"/>
</dbReference>
<evidence type="ECO:0000313" key="3">
    <source>
        <dbReference type="EMBL" id="EMZ25182.1"/>
    </source>
</evidence>
<reference evidence="3 4" key="1">
    <citation type="journal article" date="2014" name="Genome Announc.">
        <title>Draft genome sequences of the altered schaedler flora, a defined bacterial community from gnotobiotic mice.</title>
        <authorList>
            <person name="Wannemuehler M.J."/>
            <person name="Overstreet A.M."/>
            <person name="Ward D.V."/>
            <person name="Phillips G.J."/>
        </authorList>
    </citation>
    <scope>NUCLEOTIDE SEQUENCE [LARGE SCALE GENOMIC DNA]</scope>
    <source>
        <strain evidence="3 4">ASF492</strain>
    </source>
</reference>